<protein>
    <submittedName>
        <fullName evidence="1">Uncharacterized protein</fullName>
    </submittedName>
</protein>
<proteinExistence type="predicted"/>
<organism evidence="1 2">
    <name type="scientific">Rhizobium rhizoryzae</name>
    <dbReference type="NCBI Taxonomy" id="451876"/>
    <lineage>
        <taxon>Bacteria</taxon>
        <taxon>Pseudomonadati</taxon>
        <taxon>Pseudomonadota</taxon>
        <taxon>Alphaproteobacteria</taxon>
        <taxon>Hyphomicrobiales</taxon>
        <taxon>Rhizobiaceae</taxon>
        <taxon>Rhizobium/Agrobacterium group</taxon>
        <taxon>Rhizobium</taxon>
    </lineage>
</organism>
<sequence length="190" mass="21457">MNQKTGRQAVSQGKLDGLCGVYSIINGIGLIETRRMSEEDRRHLFVYLVDLLDDGRGIGTIVQSGISFRNLGKLIDVASRLRRSKTRKVVRRQTAMKQIPRDIDEFWDVLGDHVDTAQGRTVILGMSGKYEHWTVVKSISARRMELHDSDGLIQLDKARCGLRDGDGGSHILWATQSYLLYLEDNLDEVL</sequence>
<dbReference type="EMBL" id="JACIEC010000001">
    <property type="protein sequence ID" value="MBB4143122.1"/>
    <property type="molecule type" value="Genomic_DNA"/>
</dbReference>
<reference evidence="1 2" key="1">
    <citation type="submission" date="2020-08" db="EMBL/GenBank/DDBJ databases">
        <title>Genomic Encyclopedia of Type Strains, Phase IV (KMG-IV): sequencing the most valuable type-strain genomes for metagenomic binning, comparative biology and taxonomic classification.</title>
        <authorList>
            <person name="Goeker M."/>
        </authorList>
    </citation>
    <scope>NUCLEOTIDE SEQUENCE [LARGE SCALE GENOMIC DNA]</scope>
    <source>
        <strain evidence="1 2">DSM 29514</strain>
    </source>
</reference>
<comment type="caution">
    <text evidence="1">The sequence shown here is derived from an EMBL/GenBank/DDBJ whole genome shotgun (WGS) entry which is preliminary data.</text>
</comment>
<evidence type="ECO:0000313" key="2">
    <source>
        <dbReference type="Proteomes" id="UP000519897"/>
    </source>
</evidence>
<accession>A0A7W6LH52</accession>
<evidence type="ECO:0000313" key="1">
    <source>
        <dbReference type="EMBL" id="MBB4143122.1"/>
    </source>
</evidence>
<name>A0A7W6LH52_9HYPH</name>
<gene>
    <name evidence="1" type="ORF">GGQ72_001621</name>
</gene>
<dbReference type="AlphaFoldDB" id="A0A7W6LH52"/>
<keyword evidence="2" id="KW-1185">Reference proteome</keyword>
<dbReference type="Proteomes" id="UP000519897">
    <property type="component" value="Unassembled WGS sequence"/>
</dbReference>
<dbReference type="RefSeq" id="WP_165132723.1">
    <property type="nucleotide sequence ID" value="NZ_CP049250.1"/>
</dbReference>